<evidence type="ECO:0000313" key="2">
    <source>
        <dbReference type="EMBL" id="TQR11643.1"/>
    </source>
</evidence>
<dbReference type="Proteomes" id="UP000318937">
    <property type="component" value="Unassembled WGS sequence"/>
</dbReference>
<organism evidence="2 3">
    <name type="scientific">Psychrobacillus soli</name>
    <dbReference type="NCBI Taxonomy" id="1543965"/>
    <lineage>
        <taxon>Bacteria</taxon>
        <taxon>Bacillati</taxon>
        <taxon>Bacillota</taxon>
        <taxon>Bacilli</taxon>
        <taxon>Bacillales</taxon>
        <taxon>Bacillaceae</taxon>
        <taxon>Psychrobacillus</taxon>
    </lineage>
</organism>
<dbReference type="RefSeq" id="WP_142608016.1">
    <property type="nucleotide sequence ID" value="NZ_VDGG01000030.1"/>
</dbReference>
<proteinExistence type="predicted"/>
<dbReference type="EMBL" id="VDGG01000030">
    <property type="protein sequence ID" value="TQR11643.1"/>
    <property type="molecule type" value="Genomic_DNA"/>
</dbReference>
<accession>A0A544T2G1</accession>
<comment type="caution">
    <text evidence="2">The sequence shown here is derived from an EMBL/GenBank/DDBJ whole genome shotgun (WGS) entry which is preliminary data.</text>
</comment>
<name>A0A544T2G1_9BACI</name>
<dbReference type="AlphaFoldDB" id="A0A544T2G1"/>
<dbReference type="OrthoDB" id="2452459at2"/>
<gene>
    <name evidence="2" type="ORF">FG383_14005</name>
</gene>
<evidence type="ECO:0000256" key="1">
    <source>
        <dbReference type="SAM" id="Coils"/>
    </source>
</evidence>
<sequence>MVKIFDSIYVNNGQKIVLELKDITPKGYTENYRRKLFCSTEGCNARLSFVAKSGNRGYLRTWRYSLHSKHCLHFFDKEEGEIVGKRPNVQIGVVYGDQMNRSQKEAFELEVLSEEERVKRLEDKSRERNNRNKRLRRRSTSEQLTIHMILDPSKLTEDSPKLKTRLYKRDVDTLKKNDLGQARTLIGRIQSVDYSDQNAIVRIFKSNTYMNVKFEKAFFASAPTYSNLFPYIQRFSEESDSVIFCATGEVRKNMDNDEFELIVINKEGLLIHGMTLPSLVASYETQQLSF</sequence>
<evidence type="ECO:0000313" key="3">
    <source>
        <dbReference type="Proteomes" id="UP000318937"/>
    </source>
</evidence>
<reference evidence="2 3" key="1">
    <citation type="submission" date="2019-05" db="EMBL/GenBank/DDBJ databases">
        <title>Psychrobacillus vulpis sp. nov., a new species isolated from feces of a red fox that inhabits in The Tablas de Daimiel Natural Park, Albacete, Spain.</title>
        <authorList>
            <person name="Rodriguez M."/>
            <person name="Reina J.C."/>
            <person name="Bejar V."/>
            <person name="Llamas I."/>
        </authorList>
    </citation>
    <scope>NUCLEOTIDE SEQUENCE [LARGE SCALE GENOMIC DNA]</scope>
    <source>
        <strain evidence="2 3">NHI-2</strain>
    </source>
</reference>
<keyword evidence="1" id="KW-0175">Coiled coil</keyword>
<feature type="coiled-coil region" evidence="1">
    <location>
        <begin position="104"/>
        <end position="138"/>
    </location>
</feature>
<keyword evidence="3" id="KW-1185">Reference proteome</keyword>
<protein>
    <submittedName>
        <fullName evidence="2">Uncharacterized protein</fullName>
    </submittedName>
</protein>